<keyword evidence="4" id="KW-1185">Reference proteome</keyword>
<sequence length="321" mass="33886">MTDQKTANTPVPAESTGSKPEGEERSASPSPPEAVERLPTPVLEAEVPPAPESDAVEDASPTESAAADRVTESASSGSTPSDSTPTTAISAEGSAAASKLNPWQAIFSPQYNAYYFFNSETQETTWTNPLQPDAPSSDPSASTSPVASSSALPGTSTSTITVEESSSTSTSTSTSTHDPTAHYAALQNAALAAGIDPALAYLDPTLASSLPSSSVPTGPGGLPSFQAKFNARTGAFTRVDARDPSHLSEFERAKRMSEFYFDVEGWEKQLAAQGGSIRGSADGEEYDETGKKRKRPTKKDLERFKEQKKQKKIAKTAWLRT</sequence>
<dbReference type="Pfam" id="PF00397">
    <property type="entry name" value="WW"/>
    <property type="match status" value="1"/>
</dbReference>
<dbReference type="OrthoDB" id="2444812at2759"/>
<feature type="domain" description="WW" evidence="2">
    <location>
        <begin position="101"/>
        <end position="131"/>
    </location>
</feature>
<name>A0A5C3LLC6_9AGAR</name>
<evidence type="ECO:0000256" key="1">
    <source>
        <dbReference type="SAM" id="MobiDB-lite"/>
    </source>
</evidence>
<proteinExistence type="predicted"/>
<dbReference type="PROSITE" id="PS01159">
    <property type="entry name" value="WW_DOMAIN_1"/>
    <property type="match status" value="1"/>
</dbReference>
<feature type="compositionally biased region" description="Low complexity" evidence="1">
    <location>
        <begin position="72"/>
        <end position="91"/>
    </location>
</feature>
<dbReference type="Proteomes" id="UP000308652">
    <property type="component" value="Unassembled WGS sequence"/>
</dbReference>
<accession>A0A5C3LLC6</accession>
<dbReference type="PROSITE" id="PS50020">
    <property type="entry name" value="WW_DOMAIN_2"/>
    <property type="match status" value="1"/>
</dbReference>
<evidence type="ECO:0000313" key="3">
    <source>
        <dbReference type="EMBL" id="TFK32716.1"/>
    </source>
</evidence>
<feature type="compositionally biased region" description="Basic and acidic residues" evidence="1">
    <location>
        <begin position="298"/>
        <end position="307"/>
    </location>
</feature>
<dbReference type="SUPFAM" id="SSF51045">
    <property type="entry name" value="WW domain"/>
    <property type="match status" value="1"/>
</dbReference>
<feature type="region of interest" description="Disordered" evidence="1">
    <location>
        <begin position="125"/>
        <end position="178"/>
    </location>
</feature>
<dbReference type="SMART" id="SM00456">
    <property type="entry name" value="WW"/>
    <property type="match status" value="1"/>
</dbReference>
<dbReference type="AlphaFoldDB" id="A0A5C3LLC6"/>
<reference evidence="3 4" key="1">
    <citation type="journal article" date="2019" name="Nat. Ecol. Evol.">
        <title>Megaphylogeny resolves global patterns of mushroom evolution.</title>
        <authorList>
            <person name="Varga T."/>
            <person name="Krizsan K."/>
            <person name="Foldi C."/>
            <person name="Dima B."/>
            <person name="Sanchez-Garcia M."/>
            <person name="Sanchez-Ramirez S."/>
            <person name="Szollosi G.J."/>
            <person name="Szarkandi J.G."/>
            <person name="Papp V."/>
            <person name="Albert L."/>
            <person name="Andreopoulos W."/>
            <person name="Angelini C."/>
            <person name="Antonin V."/>
            <person name="Barry K.W."/>
            <person name="Bougher N.L."/>
            <person name="Buchanan P."/>
            <person name="Buyck B."/>
            <person name="Bense V."/>
            <person name="Catcheside P."/>
            <person name="Chovatia M."/>
            <person name="Cooper J."/>
            <person name="Damon W."/>
            <person name="Desjardin D."/>
            <person name="Finy P."/>
            <person name="Geml J."/>
            <person name="Haridas S."/>
            <person name="Hughes K."/>
            <person name="Justo A."/>
            <person name="Karasinski D."/>
            <person name="Kautmanova I."/>
            <person name="Kiss B."/>
            <person name="Kocsube S."/>
            <person name="Kotiranta H."/>
            <person name="LaButti K.M."/>
            <person name="Lechner B.E."/>
            <person name="Liimatainen K."/>
            <person name="Lipzen A."/>
            <person name="Lukacs Z."/>
            <person name="Mihaltcheva S."/>
            <person name="Morgado L.N."/>
            <person name="Niskanen T."/>
            <person name="Noordeloos M.E."/>
            <person name="Ohm R.A."/>
            <person name="Ortiz-Santana B."/>
            <person name="Ovrebo C."/>
            <person name="Racz N."/>
            <person name="Riley R."/>
            <person name="Savchenko A."/>
            <person name="Shiryaev A."/>
            <person name="Soop K."/>
            <person name="Spirin V."/>
            <person name="Szebenyi C."/>
            <person name="Tomsovsky M."/>
            <person name="Tulloss R.E."/>
            <person name="Uehling J."/>
            <person name="Grigoriev I.V."/>
            <person name="Vagvolgyi C."/>
            <person name="Papp T."/>
            <person name="Martin F.M."/>
            <person name="Miettinen O."/>
            <person name="Hibbett D.S."/>
            <person name="Nagy L.G."/>
        </authorList>
    </citation>
    <scope>NUCLEOTIDE SEQUENCE [LARGE SCALE GENOMIC DNA]</scope>
    <source>
        <strain evidence="3 4">CBS 166.37</strain>
    </source>
</reference>
<evidence type="ECO:0000259" key="2">
    <source>
        <dbReference type="PROSITE" id="PS50020"/>
    </source>
</evidence>
<evidence type="ECO:0000313" key="4">
    <source>
        <dbReference type="Proteomes" id="UP000308652"/>
    </source>
</evidence>
<dbReference type="EMBL" id="ML213665">
    <property type="protein sequence ID" value="TFK32716.1"/>
    <property type="molecule type" value="Genomic_DNA"/>
</dbReference>
<feature type="region of interest" description="Disordered" evidence="1">
    <location>
        <begin position="272"/>
        <end position="321"/>
    </location>
</feature>
<organism evidence="3 4">
    <name type="scientific">Crucibulum laeve</name>
    <dbReference type="NCBI Taxonomy" id="68775"/>
    <lineage>
        <taxon>Eukaryota</taxon>
        <taxon>Fungi</taxon>
        <taxon>Dikarya</taxon>
        <taxon>Basidiomycota</taxon>
        <taxon>Agaricomycotina</taxon>
        <taxon>Agaricomycetes</taxon>
        <taxon>Agaricomycetidae</taxon>
        <taxon>Agaricales</taxon>
        <taxon>Agaricineae</taxon>
        <taxon>Nidulariaceae</taxon>
        <taxon>Crucibulum</taxon>
    </lineage>
</organism>
<dbReference type="CDD" id="cd00201">
    <property type="entry name" value="WW"/>
    <property type="match status" value="1"/>
</dbReference>
<dbReference type="InterPro" id="IPR001202">
    <property type="entry name" value="WW_dom"/>
</dbReference>
<dbReference type="Gene3D" id="2.20.70.10">
    <property type="match status" value="1"/>
</dbReference>
<dbReference type="InterPro" id="IPR036020">
    <property type="entry name" value="WW_dom_sf"/>
</dbReference>
<feature type="region of interest" description="Disordered" evidence="1">
    <location>
        <begin position="1"/>
        <end position="98"/>
    </location>
</feature>
<protein>
    <recommendedName>
        <fullName evidence="2">WW domain-containing protein</fullName>
    </recommendedName>
</protein>
<feature type="compositionally biased region" description="Low complexity" evidence="1">
    <location>
        <begin position="38"/>
        <end position="47"/>
    </location>
</feature>
<feature type="compositionally biased region" description="Low complexity" evidence="1">
    <location>
        <begin position="133"/>
        <end position="178"/>
    </location>
</feature>
<gene>
    <name evidence="3" type="ORF">BDQ12DRAFT_739206</name>
</gene>